<dbReference type="AlphaFoldDB" id="E6N5P8"/>
<evidence type="ECO:0000313" key="4">
    <source>
        <dbReference type="EMBL" id="BAJ50414.1"/>
    </source>
</evidence>
<evidence type="ECO:0000313" key="3">
    <source>
        <dbReference type="EMBL" id="BAJ47617.1"/>
    </source>
</evidence>
<gene>
    <name evidence="4" type="ORF">CSUB_C0554</name>
    <name evidence="3" type="ORF">HGMM_F15C06C21</name>
</gene>
<dbReference type="PANTHER" id="PTHR35901:SF1">
    <property type="entry name" value="EXONUCLEASE VAPC9"/>
    <property type="match status" value="1"/>
</dbReference>
<feature type="domain" description="PIN" evidence="2">
    <location>
        <begin position="13"/>
        <end position="138"/>
    </location>
</feature>
<dbReference type="InterPro" id="IPR002716">
    <property type="entry name" value="PIN_dom"/>
</dbReference>
<name>E6N5P8_CALS0</name>
<evidence type="ECO:0000259" key="2">
    <source>
        <dbReference type="Pfam" id="PF01850"/>
    </source>
</evidence>
<sequence>MAEGGEGKEIKLVIDASVAVKWFIPGEPWEEEARVLKNSIALDRVKAYAPTLIIYELASVISKAVKNSVLTLEDGVSALKSIGALGINMVPVLWNEASEVLEIAVTSGLTIYDSAYLWLSRKLGEKLVTADKDLRQKGKVVTDVSLLGEL</sequence>
<protein>
    <recommendedName>
        <fullName evidence="2">PIN domain-containing protein</fullName>
    </recommendedName>
</protein>
<dbReference type="InterPro" id="IPR029060">
    <property type="entry name" value="PIN-like_dom_sf"/>
</dbReference>
<dbReference type="Proteomes" id="UP000008120">
    <property type="component" value="Chromosome"/>
</dbReference>
<proteinExistence type="predicted"/>
<organism evidence="3 5">
    <name type="scientific">Caldiarchaeum subterraneum</name>
    <dbReference type="NCBI Taxonomy" id="311458"/>
    <lineage>
        <taxon>Archaea</taxon>
        <taxon>Nitrososphaerota</taxon>
        <taxon>Candidatus Caldarchaeales</taxon>
        <taxon>Candidatus Caldarchaeaceae</taxon>
        <taxon>Candidatus Caldarchaeum</taxon>
    </lineage>
</organism>
<dbReference type="EMBL" id="BA000048">
    <property type="protein sequence ID" value="BAJ50414.1"/>
    <property type="molecule type" value="Genomic_DNA"/>
</dbReference>
<reference evidence="3 5" key="2">
    <citation type="journal article" date="2011" name="Nucleic Acids Res.">
        <title>Insights into the evolution of Archaea and eukaryotic protein modifier systems revealed by the genome of a novel archaeal group.</title>
        <authorList>
            <person name="Nunoura T."/>
            <person name="Takaki Y."/>
            <person name="Kakuta J."/>
            <person name="Nishi S."/>
            <person name="Sugahara J."/>
            <person name="Kazama H."/>
            <person name="Chee G."/>
            <person name="Hattori M."/>
            <person name="Kanai A."/>
            <person name="Atomi H."/>
            <person name="Takai K."/>
            <person name="Takami H."/>
        </authorList>
    </citation>
    <scope>NUCLEOTIDE SEQUENCE [LARGE SCALE GENOMIC DNA]</scope>
</reference>
<dbReference type="SUPFAM" id="SSF88723">
    <property type="entry name" value="PIN domain-like"/>
    <property type="match status" value="1"/>
</dbReference>
<dbReference type="KEGG" id="csu:CSUB_C0554"/>
<dbReference type="BioCyc" id="CCAL311458:G131R-564-MONOMER"/>
<evidence type="ECO:0000256" key="1">
    <source>
        <dbReference type="ARBA" id="ARBA00022842"/>
    </source>
</evidence>
<reference evidence="3 5" key="1">
    <citation type="journal article" date="2005" name="Environ. Microbiol.">
        <title>Genetic and functional properties of uncultivated thermophilic crenarchaeotes from a subsurface gold mine as revealed by analysis of genome fragments.</title>
        <authorList>
            <person name="Nunoura T."/>
            <person name="Hirayama H."/>
            <person name="Takami H."/>
            <person name="Oida H."/>
            <person name="Nishi S."/>
            <person name="Shimamura S."/>
            <person name="Suzuki Y."/>
            <person name="Inagaki F."/>
            <person name="Takai K."/>
            <person name="Nealson K.H."/>
            <person name="Horikoshi K."/>
        </authorList>
    </citation>
    <scope>NUCLEOTIDE SEQUENCE [LARGE SCALE GENOMIC DNA]</scope>
</reference>
<dbReference type="EMBL" id="AP011842">
    <property type="protein sequence ID" value="BAJ47617.1"/>
    <property type="molecule type" value="Genomic_DNA"/>
</dbReference>
<keyword evidence="1" id="KW-0460">Magnesium</keyword>
<dbReference type="Gene3D" id="3.40.50.1010">
    <property type="entry name" value="5'-nuclease"/>
    <property type="match status" value="1"/>
</dbReference>
<dbReference type="CDD" id="cd09873">
    <property type="entry name" value="PIN_Pae0151-like"/>
    <property type="match status" value="1"/>
</dbReference>
<dbReference type="Pfam" id="PF01850">
    <property type="entry name" value="PIN"/>
    <property type="match status" value="1"/>
</dbReference>
<accession>E6N5P8</accession>
<dbReference type="STRING" id="311458.CSUB_C0554"/>
<evidence type="ECO:0000313" key="5">
    <source>
        <dbReference type="Proteomes" id="UP000008120"/>
    </source>
</evidence>
<dbReference type="PANTHER" id="PTHR35901">
    <property type="entry name" value="RIBONUCLEASE VAPC3"/>
    <property type="match status" value="1"/>
</dbReference>
<dbReference type="InterPro" id="IPR044153">
    <property type="entry name" value="PIN_Pae0151-like"/>
</dbReference>
<dbReference type="InterPro" id="IPR051619">
    <property type="entry name" value="TypeII_TA_RNase_PINc/VapC"/>
</dbReference>